<dbReference type="InterPro" id="IPR000757">
    <property type="entry name" value="Beta-glucanase-like"/>
</dbReference>
<dbReference type="InterPro" id="IPR013320">
    <property type="entry name" value="ConA-like_dom_sf"/>
</dbReference>
<keyword evidence="4" id="KW-1185">Reference proteome</keyword>
<accession>A0A545WBT5</accession>
<dbReference type="CDD" id="cd00413">
    <property type="entry name" value="Glyco_hydrolase_16"/>
    <property type="match status" value="1"/>
</dbReference>
<reference evidence="3 4" key="1">
    <citation type="journal article" date="2019" name="Appl. Microbiol. Biotechnol.">
        <title>Genome sequence of Isaria javanica and comparative genome analysis insights into family S53 peptidase evolution in fungal entomopathogens.</title>
        <authorList>
            <person name="Lin R."/>
            <person name="Zhang X."/>
            <person name="Xin B."/>
            <person name="Zou M."/>
            <person name="Gao Y."/>
            <person name="Qin F."/>
            <person name="Hu Q."/>
            <person name="Xie B."/>
            <person name="Cheng X."/>
        </authorList>
    </citation>
    <scope>NUCLEOTIDE SEQUENCE [LARGE SCALE GENOMIC DNA]</scope>
    <source>
        <strain evidence="3 4">IJ1G</strain>
    </source>
</reference>
<gene>
    <name evidence="3" type="ORF">IF1G_00177</name>
</gene>
<evidence type="ECO:0000259" key="2">
    <source>
        <dbReference type="PROSITE" id="PS51762"/>
    </source>
</evidence>
<proteinExistence type="predicted"/>
<dbReference type="Proteomes" id="UP000315783">
    <property type="component" value="Unassembled WGS sequence"/>
</dbReference>
<feature type="signal peptide" evidence="1">
    <location>
        <begin position="1"/>
        <end position="20"/>
    </location>
</feature>
<dbReference type="PANTHER" id="PTHR38121">
    <property type="entry name" value="GH16 DOMAIN-CONTAINING PROTEIN"/>
    <property type="match status" value="1"/>
</dbReference>
<protein>
    <submittedName>
        <fullName evidence="3">Endo-1,3(4)-beta-glucanase</fullName>
    </submittedName>
</protein>
<dbReference type="Pfam" id="PF00722">
    <property type="entry name" value="Glyco_hydro_16"/>
    <property type="match status" value="1"/>
</dbReference>
<dbReference type="Gene3D" id="2.60.120.200">
    <property type="match status" value="1"/>
</dbReference>
<dbReference type="PROSITE" id="PS51762">
    <property type="entry name" value="GH16_2"/>
    <property type="match status" value="1"/>
</dbReference>
<dbReference type="PANTHER" id="PTHR38121:SF4">
    <property type="entry name" value="GH16 DOMAIN-CONTAINING PROTEIN-RELATED"/>
    <property type="match status" value="1"/>
</dbReference>
<feature type="domain" description="GH16" evidence="2">
    <location>
        <begin position="78"/>
        <end position="299"/>
    </location>
</feature>
<comment type="caution">
    <text evidence="3">The sequence shown here is derived from an EMBL/GenBank/DDBJ whole genome shotgun (WGS) entry which is preliminary data.</text>
</comment>
<evidence type="ECO:0000256" key="1">
    <source>
        <dbReference type="SAM" id="SignalP"/>
    </source>
</evidence>
<dbReference type="EMBL" id="SPUK01000001">
    <property type="protein sequence ID" value="TQW00246.1"/>
    <property type="molecule type" value="Genomic_DNA"/>
</dbReference>
<name>A0A545WBT5_9HYPO</name>
<organism evidence="3 4">
    <name type="scientific">Cordyceps javanica</name>
    <dbReference type="NCBI Taxonomy" id="43265"/>
    <lineage>
        <taxon>Eukaryota</taxon>
        <taxon>Fungi</taxon>
        <taxon>Dikarya</taxon>
        <taxon>Ascomycota</taxon>
        <taxon>Pezizomycotina</taxon>
        <taxon>Sordariomycetes</taxon>
        <taxon>Hypocreomycetidae</taxon>
        <taxon>Hypocreales</taxon>
        <taxon>Cordycipitaceae</taxon>
        <taxon>Cordyceps</taxon>
    </lineage>
</organism>
<dbReference type="GO" id="GO:0004553">
    <property type="term" value="F:hydrolase activity, hydrolyzing O-glycosyl compounds"/>
    <property type="evidence" value="ECO:0007669"/>
    <property type="project" value="InterPro"/>
</dbReference>
<dbReference type="SUPFAM" id="SSF49899">
    <property type="entry name" value="Concanavalin A-like lectins/glucanases"/>
    <property type="match status" value="1"/>
</dbReference>
<dbReference type="GO" id="GO:0005975">
    <property type="term" value="P:carbohydrate metabolic process"/>
    <property type="evidence" value="ECO:0007669"/>
    <property type="project" value="InterPro"/>
</dbReference>
<feature type="chain" id="PRO_5021753075" evidence="1">
    <location>
        <begin position="21"/>
        <end position="322"/>
    </location>
</feature>
<evidence type="ECO:0000313" key="3">
    <source>
        <dbReference type="EMBL" id="TQW00246.1"/>
    </source>
</evidence>
<keyword evidence="1" id="KW-0732">Signal</keyword>
<evidence type="ECO:0000313" key="4">
    <source>
        <dbReference type="Proteomes" id="UP000315783"/>
    </source>
</evidence>
<dbReference type="STRING" id="43265.A0A545WBT5"/>
<sequence>MLAPSIVVSFLAIVAKLGSAQIVDDAECDCYVTDGQFPTYYRNHGFWDFRSLSRCAGVPGVIQDIDGNLNAAVTCPLFDWSDPFTQFWGPQHWSNGNKAFPMIMTYNNLYIEHNPSGGGDDTFMTMRTSRLSGFQTAAELQSMNKVDHASIRMLARSHGSPGACTSIFTYLGADHLKDVQESDVEMLTRETTAALHYTNQPSYLEDGTTVPGASYNATLPNGLRWSDWITHRLDWTPGRTTFSVNGIESHTQTFQAPRDPSLILLNTWSDGGLWTGQMAAGGEAFQNVQWIEILYNVLTSGAQCNRICSIDKSPQVGKPVRV</sequence>
<dbReference type="OrthoDB" id="4388755at2759"/>
<dbReference type="AlphaFoldDB" id="A0A545WBT5"/>